<dbReference type="InterPro" id="IPR036653">
    <property type="entry name" value="CinA-like_C"/>
</dbReference>
<dbReference type="Gene3D" id="3.90.950.20">
    <property type="entry name" value="CinA-like"/>
    <property type="match status" value="1"/>
</dbReference>
<organism evidence="2 3">
    <name type="scientific">Candidatus Magnetaquiglobus chichijimensis</name>
    <dbReference type="NCBI Taxonomy" id="3141448"/>
    <lineage>
        <taxon>Bacteria</taxon>
        <taxon>Pseudomonadati</taxon>
        <taxon>Pseudomonadota</taxon>
        <taxon>Magnetococcia</taxon>
        <taxon>Magnetococcales</taxon>
        <taxon>Candidatus Magnetaquicoccaceae</taxon>
        <taxon>Candidatus Magnetaquiglobus</taxon>
    </lineage>
</organism>
<evidence type="ECO:0000259" key="1">
    <source>
        <dbReference type="Pfam" id="PF02464"/>
    </source>
</evidence>
<dbReference type="EMBL" id="BAAFGK010000001">
    <property type="protein sequence ID" value="GAB0055814.1"/>
    <property type="molecule type" value="Genomic_DNA"/>
</dbReference>
<dbReference type="SUPFAM" id="SSF142433">
    <property type="entry name" value="CinA-like"/>
    <property type="match status" value="1"/>
</dbReference>
<dbReference type="InterPro" id="IPR008136">
    <property type="entry name" value="CinA_C"/>
</dbReference>
<dbReference type="NCBIfam" id="TIGR00199">
    <property type="entry name" value="PncC_domain"/>
    <property type="match status" value="1"/>
</dbReference>
<accession>A0ABQ0C4L2</accession>
<comment type="caution">
    <text evidence="2">The sequence shown here is derived from an EMBL/GenBank/DDBJ whole genome shotgun (WGS) entry which is preliminary data.</text>
</comment>
<name>A0ABQ0C4L2_9PROT</name>
<keyword evidence="3" id="KW-1185">Reference proteome</keyword>
<dbReference type="Pfam" id="PF02464">
    <property type="entry name" value="CinA"/>
    <property type="match status" value="1"/>
</dbReference>
<proteinExistence type="predicted"/>
<feature type="domain" description="CinA C-terminal" evidence="1">
    <location>
        <begin position="221"/>
        <end position="374"/>
    </location>
</feature>
<dbReference type="RefSeq" id="WP_420903525.1">
    <property type="nucleotide sequence ID" value="NZ_BAAFGK010000001.1"/>
</dbReference>
<protein>
    <submittedName>
        <fullName evidence="2">Competence-damage inducible protein</fullName>
    </submittedName>
</protein>
<dbReference type="Proteomes" id="UP001628193">
    <property type="component" value="Unassembled WGS sequence"/>
</dbReference>
<evidence type="ECO:0000313" key="3">
    <source>
        <dbReference type="Proteomes" id="UP001628193"/>
    </source>
</evidence>
<sequence length="376" mass="39577">MKCLLVMPRWSEQGALLPSSGRPYLDLALECLGIGPVALMEIDGDGPFDPGKISEEYPLILIQGDGQGGRLRRSLVSSLGLSLGLEGDDSDQLKVFGARALTDEAGHPEGFILQRRGRTVAYCERSIWAARRALVKILRGLIGDGNGGRRKRSVACWMVEGAGEPLALGPEPGAALHAACRVRDLPNGDAGLLIPATLGEAYQTRLAEQLGNRIYATSPKPLEEVVAACLREAGVKVAVAESCTAGLVAARLSALPGSSAYLSSGWITYADEAKMRDLGVHADLLASRGAVSYEVAQAMSAGALRLSGADLAVAVTGIAGPEGGSAEKPVGTVHLAVRSREGMLLEHRGFYAGSREQVRWRASQTALHLLRRVLAG</sequence>
<reference evidence="2 3" key="1">
    <citation type="submission" date="2024-09" db="EMBL/GenBank/DDBJ databases">
        <title>Draft genome sequence of Candidatus Magnetaquicoccaceae bacterium FCR-1.</title>
        <authorList>
            <person name="Shimoshige H."/>
            <person name="Shimamura S."/>
            <person name="Taoka A."/>
            <person name="Kobayashi H."/>
            <person name="Maekawa T."/>
        </authorList>
    </citation>
    <scope>NUCLEOTIDE SEQUENCE [LARGE SCALE GENOMIC DNA]</scope>
    <source>
        <strain evidence="2 3">FCR-1</strain>
    </source>
</reference>
<evidence type="ECO:0000313" key="2">
    <source>
        <dbReference type="EMBL" id="GAB0055814.1"/>
    </source>
</evidence>
<gene>
    <name evidence="2" type="primary">cinA_1</name>
    <name evidence="2" type="ORF">SIID45300_00111</name>
</gene>